<protein>
    <submittedName>
        <fullName evidence="7">Sterol desaturase family protein</fullName>
    </submittedName>
</protein>
<evidence type="ECO:0000313" key="8">
    <source>
        <dbReference type="Proteomes" id="UP000502502"/>
    </source>
</evidence>
<dbReference type="RefSeq" id="WP_166093032.1">
    <property type="nucleotide sequence ID" value="NZ_CP049871.1"/>
</dbReference>
<dbReference type="AlphaFoldDB" id="A0A6G7ZLT7"/>
<evidence type="ECO:0000256" key="1">
    <source>
        <dbReference type="ARBA" id="ARBA00004370"/>
    </source>
</evidence>
<dbReference type="GO" id="GO:0008610">
    <property type="term" value="P:lipid biosynthetic process"/>
    <property type="evidence" value="ECO:0007669"/>
    <property type="project" value="InterPro"/>
</dbReference>
<feature type="domain" description="Fatty acid hydroxylase" evidence="6">
    <location>
        <begin position="77"/>
        <end position="208"/>
    </location>
</feature>
<evidence type="ECO:0000256" key="4">
    <source>
        <dbReference type="ARBA" id="ARBA00023136"/>
    </source>
</evidence>
<keyword evidence="2 5" id="KW-0812">Transmembrane</keyword>
<evidence type="ECO:0000313" key="7">
    <source>
        <dbReference type="EMBL" id="QIL01941.1"/>
    </source>
</evidence>
<name>A0A6G7ZLT7_9SPHN</name>
<dbReference type="EMBL" id="CP049871">
    <property type="protein sequence ID" value="QIL01941.1"/>
    <property type="molecule type" value="Genomic_DNA"/>
</dbReference>
<feature type="transmembrane region" description="Helical" evidence="5">
    <location>
        <begin position="32"/>
        <end position="51"/>
    </location>
</feature>
<comment type="subcellular location">
    <subcellularLocation>
        <location evidence="1">Membrane</location>
    </subcellularLocation>
</comment>
<feature type="transmembrane region" description="Helical" evidence="5">
    <location>
        <begin position="72"/>
        <end position="91"/>
    </location>
</feature>
<dbReference type="InterPro" id="IPR050307">
    <property type="entry name" value="Sterol_Desaturase_Related"/>
</dbReference>
<keyword evidence="3 5" id="KW-1133">Transmembrane helix</keyword>
<dbReference type="GO" id="GO:0016491">
    <property type="term" value="F:oxidoreductase activity"/>
    <property type="evidence" value="ECO:0007669"/>
    <property type="project" value="InterPro"/>
</dbReference>
<dbReference type="Proteomes" id="UP000502502">
    <property type="component" value="Chromosome"/>
</dbReference>
<evidence type="ECO:0000256" key="2">
    <source>
        <dbReference type="ARBA" id="ARBA00022692"/>
    </source>
</evidence>
<evidence type="ECO:0000259" key="6">
    <source>
        <dbReference type="Pfam" id="PF04116"/>
    </source>
</evidence>
<dbReference type="GO" id="GO:0016020">
    <property type="term" value="C:membrane"/>
    <property type="evidence" value="ECO:0007669"/>
    <property type="project" value="UniProtKB-SubCell"/>
</dbReference>
<organism evidence="7 8">
    <name type="scientific">Sphingomonas sinipercae</name>
    <dbReference type="NCBI Taxonomy" id="2714944"/>
    <lineage>
        <taxon>Bacteria</taxon>
        <taxon>Pseudomonadati</taxon>
        <taxon>Pseudomonadota</taxon>
        <taxon>Alphaproteobacteria</taxon>
        <taxon>Sphingomonadales</taxon>
        <taxon>Sphingomonadaceae</taxon>
        <taxon>Sphingomonas</taxon>
    </lineage>
</organism>
<keyword evidence="8" id="KW-1185">Reference proteome</keyword>
<proteinExistence type="predicted"/>
<evidence type="ECO:0000256" key="5">
    <source>
        <dbReference type="SAM" id="Phobius"/>
    </source>
</evidence>
<reference evidence="7 8" key="1">
    <citation type="submission" date="2020-03" db="EMBL/GenBank/DDBJ databases">
        <title>Sphingomonas sp. nov., isolated from fish.</title>
        <authorList>
            <person name="Hyun D.-W."/>
            <person name="Bae J.-W."/>
        </authorList>
    </citation>
    <scope>NUCLEOTIDE SEQUENCE [LARGE SCALE GENOMIC DNA]</scope>
    <source>
        <strain evidence="7 8">HDW15C</strain>
    </source>
</reference>
<feature type="transmembrane region" description="Helical" evidence="5">
    <location>
        <begin position="130"/>
        <end position="158"/>
    </location>
</feature>
<dbReference type="GO" id="GO:0005506">
    <property type="term" value="F:iron ion binding"/>
    <property type="evidence" value="ECO:0007669"/>
    <property type="project" value="InterPro"/>
</dbReference>
<evidence type="ECO:0000256" key="3">
    <source>
        <dbReference type="ARBA" id="ARBA00022989"/>
    </source>
</evidence>
<gene>
    <name evidence="7" type="ORF">G7078_03470</name>
</gene>
<dbReference type="InterPro" id="IPR006694">
    <property type="entry name" value="Fatty_acid_hydroxylase"/>
</dbReference>
<dbReference type="Pfam" id="PF04116">
    <property type="entry name" value="FA_hydroxylase"/>
    <property type="match status" value="1"/>
</dbReference>
<dbReference type="PANTHER" id="PTHR11863">
    <property type="entry name" value="STEROL DESATURASE"/>
    <property type="match status" value="1"/>
</dbReference>
<sequence>MTTFLYIILGCFIVFAVADHIGKRTAFVEVRYWRAMGIASFILYFAIATYAPFMWDSFLGSHQLFDGSALPLWLQIVTGFLILEFAIYFWHRAMHQIDPLWRFTHQMHHSAERPDIWGAYYFHPVDMVGWAFLGSLCLVWIFGLSAEAALIVGVVATLPGMFQHTNIRTPHWVGYFLQRPESHLIHHERGVHAYNYGDIPLPDMIFGTFRNPRTWEGRNGFHDGSTHQVAEMLAFRRIS</sequence>
<accession>A0A6G7ZLT7</accession>
<dbReference type="KEGG" id="ssin:G7078_03470"/>
<keyword evidence="4 5" id="KW-0472">Membrane</keyword>